<keyword evidence="2" id="KW-1185">Reference proteome</keyword>
<organism evidence="1 2">
    <name type="scientific">Pelobates cultripes</name>
    <name type="common">Western spadefoot toad</name>
    <dbReference type="NCBI Taxonomy" id="61616"/>
    <lineage>
        <taxon>Eukaryota</taxon>
        <taxon>Metazoa</taxon>
        <taxon>Chordata</taxon>
        <taxon>Craniata</taxon>
        <taxon>Vertebrata</taxon>
        <taxon>Euteleostomi</taxon>
        <taxon>Amphibia</taxon>
        <taxon>Batrachia</taxon>
        <taxon>Anura</taxon>
        <taxon>Pelobatoidea</taxon>
        <taxon>Pelobatidae</taxon>
        <taxon>Pelobates</taxon>
    </lineage>
</organism>
<gene>
    <name evidence="1" type="ORF">PECUL_23A008596</name>
</gene>
<accession>A0AAD1RBN3</accession>
<dbReference type="Proteomes" id="UP001295444">
    <property type="component" value="Chromosome 02"/>
</dbReference>
<dbReference type="AlphaFoldDB" id="A0AAD1RBN3"/>
<name>A0AAD1RBN3_PELCU</name>
<evidence type="ECO:0000313" key="2">
    <source>
        <dbReference type="Proteomes" id="UP001295444"/>
    </source>
</evidence>
<sequence length="168" mass="19687">MNDNGERFAELCAPNNLVIGGSIFLHKWIHKNTWVSPDSVTENQNDHICISKKFRRSLQDVRVRRGADVETTQCRVKYDVSRLMITSVREELGLQLKNKFEVLHELHEKGERSDVQDSWQKIKETLRTACQEVVRAKKHHNKEWITAETLGKLEERKQKKLAVKKQQD</sequence>
<dbReference type="EMBL" id="OW240913">
    <property type="protein sequence ID" value="CAH2247040.1"/>
    <property type="molecule type" value="Genomic_DNA"/>
</dbReference>
<evidence type="ECO:0000313" key="1">
    <source>
        <dbReference type="EMBL" id="CAH2247040.1"/>
    </source>
</evidence>
<protein>
    <submittedName>
        <fullName evidence="1">Uncharacterized protein</fullName>
    </submittedName>
</protein>
<proteinExistence type="predicted"/>
<reference evidence="1" key="1">
    <citation type="submission" date="2022-03" db="EMBL/GenBank/DDBJ databases">
        <authorList>
            <person name="Alioto T."/>
            <person name="Alioto T."/>
            <person name="Gomez Garrido J."/>
        </authorList>
    </citation>
    <scope>NUCLEOTIDE SEQUENCE</scope>
</reference>